<evidence type="ECO:0000313" key="3">
    <source>
        <dbReference type="Proteomes" id="UP000007797"/>
    </source>
</evidence>
<keyword evidence="3" id="KW-1185">Reference proteome</keyword>
<name>F4PZ20_CACFS</name>
<proteinExistence type="predicted"/>
<keyword evidence="1" id="KW-0175">Coiled coil</keyword>
<dbReference type="RefSeq" id="XP_004366682.1">
    <property type="nucleotide sequence ID" value="XM_004366625.1"/>
</dbReference>
<gene>
    <name evidence="2" type="ORF">DFA_02292</name>
</gene>
<dbReference type="KEGG" id="dfa:DFA_02292"/>
<feature type="coiled-coil region" evidence="1">
    <location>
        <begin position="119"/>
        <end position="146"/>
    </location>
</feature>
<accession>F4PZ20</accession>
<sequence length="153" mass="17599">MSMNKVSPEYKAQLLDVLNQQNKHIKEKNLPLEARAVNLFAILFCQKLDTNFSRCIELDDLKKYSPKETEATLKQWMLDAKPCGSPIDPITYVDMYYKFIVDPKSIPKSWGTIFATLDYQDTATRMAQAQKDLEDARNQATATQQQYTVPKVN</sequence>
<dbReference type="AlphaFoldDB" id="F4PZ20"/>
<protein>
    <submittedName>
        <fullName evidence="2">Uncharacterized protein</fullName>
    </submittedName>
</protein>
<dbReference type="EMBL" id="GL883016">
    <property type="protein sequence ID" value="EGG19049.1"/>
    <property type="molecule type" value="Genomic_DNA"/>
</dbReference>
<evidence type="ECO:0000256" key="1">
    <source>
        <dbReference type="SAM" id="Coils"/>
    </source>
</evidence>
<dbReference type="Proteomes" id="UP000007797">
    <property type="component" value="Unassembled WGS sequence"/>
</dbReference>
<evidence type="ECO:0000313" key="2">
    <source>
        <dbReference type="EMBL" id="EGG19049.1"/>
    </source>
</evidence>
<reference evidence="3" key="1">
    <citation type="journal article" date="2011" name="Genome Res.">
        <title>Phylogeny-wide analysis of social amoeba genomes highlights ancient origins for complex intercellular communication.</title>
        <authorList>
            <person name="Heidel A.J."/>
            <person name="Lawal H.M."/>
            <person name="Felder M."/>
            <person name="Schilde C."/>
            <person name="Helps N.R."/>
            <person name="Tunggal B."/>
            <person name="Rivero F."/>
            <person name="John U."/>
            <person name="Schleicher M."/>
            <person name="Eichinger L."/>
            <person name="Platzer M."/>
            <person name="Noegel A.A."/>
            <person name="Schaap P."/>
            <person name="Gloeckner G."/>
        </authorList>
    </citation>
    <scope>NUCLEOTIDE SEQUENCE [LARGE SCALE GENOMIC DNA]</scope>
    <source>
        <strain evidence="3">SH3</strain>
    </source>
</reference>
<organism evidence="2 3">
    <name type="scientific">Cavenderia fasciculata</name>
    <name type="common">Slime mold</name>
    <name type="synonym">Dictyostelium fasciculatum</name>
    <dbReference type="NCBI Taxonomy" id="261658"/>
    <lineage>
        <taxon>Eukaryota</taxon>
        <taxon>Amoebozoa</taxon>
        <taxon>Evosea</taxon>
        <taxon>Eumycetozoa</taxon>
        <taxon>Dictyostelia</taxon>
        <taxon>Acytosteliales</taxon>
        <taxon>Cavenderiaceae</taxon>
        <taxon>Cavenderia</taxon>
    </lineage>
</organism>
<dbReference type="GeneID" id="14871234"/>